<evidence type="ECO:0000313" key="2">
    <source>
        <dbReference type="Proteomes" id="UP000306791"/>
    </source>
</evidence>
<reference evidence="1 2" key="1">
    <citation type="submission" date="2019-05" db="EMBL/GenBank/DDBJ databases">
        <title>Microbulbifer harenosus sp. nov., an alginate-degrading bacterium isolated from coastal sand.</title>
        <authorList>
            <person name="Huang H."/>
            <person name="Mo K."/>
            <person name="Bao S."/>
        </authorList>
    </citation>
    <scope>NUCLEOTIDE SEQUENCE [LARGE SCALE GENOMIC DNA]</scope>
    <source>
        <strain evidence="1 2">HB161719</strain>
    </source>
</reference>
<dbReference type="Proteomes" id="UP000306791">
    <property type="component" value="Unassembled WGS sequence"/>
</dbReference>
<gene>
    <name evidence="1" type="ORF">FDY93_03715</name>
</gene>
<dbReference type="Pfam" id="PF06224">
    <property type="entry name" value="AlkZ-like"/>
    <property type="match status" value="1"/>
</dbReference>
<sequence length="377" mass="43346">MKAYTKVSPLPVARARALVLARQHIHNPWDGSLADLITHLGALQLDAIQVITRAHLHQLHIRLPRLREAKLLDTLERAERERQIFEYWSHAAAYLPVEDYRFARVRMDRIRKGQNHWFKKNAKLCRFVLDRIRAEGPLKASDFVRAKGGWWSWSEEKKALEQLFHEGELMVSHREGFQKVFDLPERLLPASVTTAAASETEYGQHLVRRFLRAQGLGRAEEMSYLRKHDKQLVLDATAAMLKSGELTPVGKEWMLTEDLEMDPPAAPRKVRLLSPFDPLVLQRKRLKRLFDFDYQLECYVPGPKRKFGYFCLPILYRDSFAGVADLKADREAGVLRVKALHWRQKPGAGLLAGYNKALGDFARYHGLVTEGPLNATV</sequence>
<proteinExistence type="predicted"/>
<protein>
    <submittedName>
        <fullName evidence="1">Winged helix-turn-helix domain-containing protein</fullName>
    </submittedName>
</protein>
<comment type="caution">
    <text evidence="1">The sequence shown here is derived from an EMBL/GenBank/DDBJ whole genome shotgun (WGS) entry which is preliminary data.</text>
</comment>
<evidence type="ECO:0000313" key="1">
    <source>
        <dbReference type="EMBL" id="TLM79401.1"/>
    </source>
</evidence>
<dbReference type="PANTHER" id="PTHR30528:SF0">
    <property type="entry name" value="CYTOPLASMIC PROTEIN"/>
    <property type="match status" value="1"/>
</dbReference>
<dbReference type="InterPro" id="IPR009351">
    <property type="entry name" value="AlkZ-like"/>
</dbReference>
<keyword evidence="2" id="KW-1185">Reference proteome</keyword>
<dbReference type="EMBL" id="VANI01000004">
    <property type="protein sequence ID" value="TLM79401.1"/>
    <property type="molecule type" value="Genomic_DNA"/>
</dbReference>
<organism evidence="1 2">
    <name type="scientific">Microbulbifer harenosus</name>
    <dbReference type="NCBI Taxonomy" id="2576840"/>
    <lineage>
        <taxon>Bacteria</taxon>
        <taxon>Pseudomonadati</taxon>
        <taxon>Pseudomonadota</taxon>
        <taxon>Gammaproteobacteria</taxon>
        <taxon>Cellvibrionales</taxon>
        <taxon>Microbulbiferaceae</taxon>
        <taxon>Microbulbifer</taxon>
    </lineage>
</organism>
<accession>A0ABY2UNP7</accession>
<name>A0ABY2UNP7_9GAMM</name>
<dbReference type="PANTHER" id="PTHR30528">
    <property type="entry name" value="CYTOPLASMIC PROTEIN"/>
    <property type="match status" value="1"/>
</dbReference>